<evidence type="ECO:0000313" key="2">
    <source>
        <dbReference type="EMBL" id="PVD33798.1"/>
    </source>
</evidence>
<feature type="region of interest" description="Disordered" evidence="1">
    <location>
        <begin position="274"/>
        <end position="319"/>
    </location>
</feature>
<accession>A0A2T7PK62</accession>
<name>A0A2T7PK62_POMCA</name>
<proteinExistence type="predicted"/>
<feature type="region of interest" description="Disordered" evidence="1">
    <location>
        <begin position="204"/>
        <end position="231"/>
    </location>
</feature>
<feature type="compositionally biased region" description="Acidic residues" evidence="1">
    <location>
        <begin position="297"/>
        <end position="307"/>
    </location>
</feature>
<protein>
    <submittedName>
        <fullName evidence="2">Uncharacterized protein</fullName>
    </submittedName>
</protein>
<evidence type="ECO:0000313" key="3">
    <source>
        <dbReference type="Proteomes" id="UP000245119"/>
    </source>
</evidence>
<dbReference type="Proteomes" id="UP000245119">
    <property type="component" value="Linkage Group LG3"/>
</dbReference>
<feature type="region of interest" description="Disordered" evidence="1">
    <location>
        <begin position="1"/>
        <end position="27"/>
    </location>
</feature>
<dbReference type="EMBL" id="PZQS01000003">
    <property type="protein sequence ID" value="PVD33798.1"/>
    <property type="molecule type" value="Genomic_DNA"/>
</dbReference>
<reference evidence="2 3" key="1">
    <citation type="submission" date="2018-04" db="EMBL/GenBank/DDBJ databases">
        <title>The genome of golden apple snail Pomacea canaliculata provides insight into stress tolerance and invasive adaptation.</title>
        <authorList>
            <person name="Liu C."/>
            <person name="Liu B."/>
            <person name="Ren Y."/>
            <person name="Zhang Y."/>
            <person name="Wang H."/>
            <person name="Li S."/>
            <person name="Jiang F."/>
            <person name="Yin L."/>
            <person name="Zhang G."/>
            <person name="Qian W."/>
            <person name="Fan W."/>
        </authorList>
    </citation>
    <scope>NUCLEOTIDE SEQUENCE [LARGE SCALE GENOMIC DNA]</scope>
    <source>
        <strain evidence="2">SZHN2017</strain>
        <tissue evidence="2">Muscle</tissue>
    </source>
</reference>
<feature type="compositionally biased region" description="Low complexity" evidence="1">
    <location>
        <begin position="274"/>
        <end position="285"/>
    </location>
</feature>
<gene>
    <name evidence="2" type="ORF">C0Q70_05059</name>
</gene>
<evidence type="ECO:0000256" key="1">
    <source>
        <dbReference type="SAM" id="MobiDB-lite"/>
    </source>
</evidence>
<organism evidence="2 3">
    <name type="scientific">Pomacea canaliculata</name>
    <name type="common">Golden apple snail</name>
    <dbReference type="NCBI Taxonomy" id="400727"/>
    <lineage>
        <taxon>Eukaryota</taxon>
        <taxon>Metazoa</taxon>
        <taxon>Spiralia</taxon>
        <taxon>Lophotrochozoa</taxon>
        <taxon>Mollusca</taxon>
        <taxon>Gastropoda</taxon>
        <taxon>Caenogastropoda</taxon>
        <taxon>Architaenioglossa</taxon>
        <taxon>Ampullarioidea</taxon>
        <taxon>Ampullariidae</taxon>
        <taxon>Pomacea</taxon>
    </lineage>
</organism>
<feature type="compositionally biased region" description="Polar residues" evidence="1">
    <location>
        <begin position="212"/>
        <end position="223"/>
    </location>
</feature>
<keyword evidence="3" id="KW-1185">Reference proteome</keyword>
<comment type="caution">
    <text evidence="2">The sequence shown here is derived from an EMBL/GenBank/DDBJ whole genome shotgun (WGS) entry which is preliminary data.</text>
</comment>
<dbReference type="AlphaFoldDB" id="A0A2T7PK62"/>
<sequence>MKATSGGQRRTFYHDKPTHDGVTGTTQISKRTMPPLLRLDSIGEVSSVSFGPGERMGQHKVQSNRCHSVNKAVIATTKFLNNLVGATPMSAHSAAPMTHGHHLPKEEMSFLASRVVNSASTMATFEKERVVKASSPQSKDDRYGQWGKRYPLMPPGIFPCHVFNAMQSQMQFMNLPKEWYSPFIAGNGIVGSVSDSVLDRLSRTATRRETSFSEVVNSKSPQMPSEERNSVCEVPVNQTVLAESGAAMGEMCCDESTPSAPVLNKVTDFSSCASSTSSSSKSQNSPQTELRGASSVDSEDDFSEEENDNGKTVEVEEEDDIIFEDSVDGAALPSCKADLYFNSGDDDNDDDDDDEDDGFCIQQLSEVKSDDSSDWDDEEDIDEDRVQGIESCSFGLAFKSLASFLPGHKKCSSENILANNTWLSHYGPEQLPSNRSSVKVTFSCGKGVDQEIWYDKEAEEVFTPTFMELALEKKDGTHKSKAKKHCSS</sequence>